<accession>A0ABS4H2L3</accession>
<proteinExistence type="predicted"/>
<gene>
    <name evidence="2" type="ORF">J2Z20_001363</name>
</gene>
<evidence type="ECO:0000313" key="3">
    <source>
        <dbReference type="Proteomes" id="UP001519273"/>
    </source>
</evidence>
<evidence type="ECO:0000256" key="1">
    <source>
        <dbReference type="SAM" id="Phobius"/>
    </source>
</evidence>
<keyword evidence="3" id="KW-1185">Reference proteome</keyword>
<feature type="transmembrane region" description="Helical" evidence="1">
    <location>
        <begin position="7"/>
        <end position="25"/>
    </location>
</feature>
<keyword evidence="1" id="KW-1133">Transmembrane helix</keyword>
<feature type="transmembrane region" description="Helical" evidence="1">
    <location>
        <begin position="37"/>
        <end position="56"/>
    </location>
</feature>
<evidence type="ECO:0008006" key="4">
    <source>
        <dbReference type="Google" id="ProtNLM"/>
    </source>
</evidence>
<protein>
    <recommendedName>
        <fullName evidence="4">Integral membrane protein</fullName>
    </recommendedName>
</protein>
<comment type="caution">
    <text evidence="2">The sequence shown here is derived from an EMBL/GenBank/DDBJ whole genome shotgun (WGS) entry which is preliminary data.</text>
</comment>
<name>A0ABS4H2L3_9BACL</name>
<reference evidence="2 3" key="1">
    <citation type="submission" date="2021-03" db="EMBL/GenBank/DDBJ databases">
        <title>Genomic Encyclopedia of Type Strains, Phase IV (KMG-IV): sequencing the most valuable type-strain genomes for metagenomic binning, comparative biology and taxonomic classification.</title>
        <authorList>
            <person name="Goeker M."/>
        </authorList>
    </citation>
    <scope>NUCLEOTIDE SEQUENCE [LARGE SCALE GENOMIC DNA]</scope>
    <source>
        <strain evidence="2 3">DSM 23491</strain>
    </source>
</reference>
<keyword evidence="1" id="KW-0472">Membrane</keyword>
<evidence type="ECO:0000313" key="2">
    <source>
        <dbReference type="EMBL" id="MBP1936502.1"/>
    </source>
</evidence>
<dbReference type="EMBL" id="JAGGKP010000001">
    <property type="protein sequence ID" value="MBP1936502.1"/>
    <property type="molecule type" value="Genomic_DNA"/>
</dbReference>
<keyword evidence="1" id="KW-0812">Transmembrane</keyword>
<sequence length="69" mass="7702">MGKVLYLGAWIELILGFVGSVFFGIRDGLHITNFYLMLSWGLLLVAPFTYGIYYIGLSLAAKDKLRGNN</sequence>
<dbReference type="Proteomes" id="UP001519273">
    <property type="component" value="Unassembled WGS sequence"/>
</dbReference>
<dbReference type="RefSeq" id="WP_209846894.1">
    <property type="nucleotide sequence ID" value="NZ_CBCRVE010000002.1"/>
</dbReference>
<organism evidence="2 3">
    <name type="scientific">Paenibacillus sediminis</name>
    <dbReference type="NCBI Taxonomy" id="664909"/>
    <lineage>
        <taxon>Bacteria</taxon>
        <taxon>Bacillati</taxon>
        <taxon>Bacillota</taxon>
        <taxon>Bacilli</taxon>
        <taxon>Bacillales</taxon>
        <taxon>Paenibacillaceae</taxon>
        <taxon>Paenibacillus</taxon>
    </lineage>
</organism>